<dbReference type="WBParaSite" id="PS1159_v2.g6015.t1">
    <property type="protein sequence ID" value="PS1159_v2.g6015.t1"/>
    <property type="gene ID" value="PS1159_v2.g6015"/>
</dbReference>
<evidence type="ECO:0000313" key="1">
    <source>
        <dbReference type="Proteomes" id="UP000887580"/>
    </source>
</evidence>
<organism evidence="1 2">
    <name type="scientific">Panagrolaimus sp. PS1159</name>
    <dbReference type="NCBI Taxonomy" id="55785"/>
    <lineage>
        <taxon>Eukaryota</taxon>
        <taxon>Metazoa</taxon>
        <taxon>Ecdysozoa</taxon>
        <taxon>Nematoda</taxon>
        <taxon>Chromadorea</taxon>
        <taxon>Rhabditida</taxon>
        <taxon>Tylenchina</taxon>
        <taxon>Panagrolaimomorpha</taxon>
        <taxon>Panagrolaimoidea</taxon>
        <taxon>Panagrolaimidae</taxon>
        <taxon>Panagrolaimus</taxon>
    </lineage>
</organism>
<evidence type="ECO:0000313" key="2">
    <source>
        <dbReference type="WBParaSite" id="PS1159_v2.g6015.t1"/>
    </source>
</evidence>
<proteinExistence type="predicted"/>
<reference evidence="2" key="1">
    <citation type="submission" date="2022-11" db="UniProtKB">
        <authorList>
            <consortium name="WormBaseParasite"/>
        </authorList>
    </citation>
    <scope>IDENTIFICATION</scope>
</reference>
<protein>
    <submittedName>
        <fullName evidence="2">Uncharacterized protein</fullName>
    </submittedName>
</protein>
<sequence>MFDHNIIRGSKYSKCLLWDLIHIETGIQVLCGITLLLHVLAVIGFFHRLSKENAVCKNCQQSKDQQKNEEKETQLVQKSVDENSNVENAISTPSRSKPIPLPRRTFIKLGNNLPPSLTTTTKFFDHTSSLSKFSTSNSMMLVDNL</sequence>
<dbReference type="Proteomes" id="UP000887580">
    <property type="component" value="Unplaced"/>
</dbReference>
<name>A0AC35GLB8_9BILA</name>
<accession>A0AC35GLB8</accession>